<evidence type="ECO:0000313" key="4">
    <source>
        <dbReference type="Proteomes" id="UP000784294"/>
    </source>
</evidence>
<protein>
    <submittedName>
        <fullName evidence="3">Uncharacterized protein</fullName>
    </submittedName>
</protein>
<evidence type="ECO:0000313" key="3">
    <source>
        <dbReference type="EMBL" id="VEL32982.1"/>
    </source>
</evidence>
<organism evidence="3 4">
    <name type="scientific">Protopolystoma xenopodis</name>
    <dbReference type="NCBI Taxonomy" id="117903"/>
    <lineage>
        <taxon>Eukaryota</taxon>
        <taxon>Metazoa</taxon>
        <taxon>Spiralia</taxon>
        <taxon>Lophotrochozoa</taxon>
        <taxon>Platyhelminthes</taxon>
        <taxon>Monogenea</taxon>
        <taxon>Polyopisthocotylea</taxon>
        <taxon>Polystomatidea</taxon>
        <taxon>Polystomatidae</taxon>
        <taxon>Protopolystoma</taxon>
    </lineage>
</organism>
<feature type="region of interest" description="Disordered" evidence="2">
    <location>
        <begin position="1"/>
        <end position="69"/>
    </location>
</feature>
<reference evidence="3" key="1">
    <citation type="submission" date="2018-11" db="EMBL/GenBank/DDBJ databases">
        <authorList>
            <consortium name="Pathogen Informatics"/>
        </authorList>
    </citation>
    <scope>NUCLEOTIDE SEQUENCE</scope>
</reference>
<feature type="compositionally biased region" description="Basic and acidic residues" evidence="2">
    <location>
        <begin position="47"/>
        <end position="59"/>
    </location>
</feature>
<evidence type="ECO:0000256" key="1">
    <source>
        <dbReference type="SAM" id="Coils"/>
    </source>
</evidence>
<dbReference type="Proteomes" id="UP000784294">
    <property type="component" value="Unassembled WGS sequence"/>
</dbReference>
<proteinExistence type="predicted"/>
<feature type="coiled-coil region" evidence="1">
    <location>
        <begin position="478"/>
        <end position="505"/>
    </location>
</feature>
<gene>
    <name evidence="3" type="ORF">PXEA_LOCUS26422</name>
</gene>
<sequence length="819" mass="92848">MARLTSDTGEPFVNGKRVTKPNDVDHSFLTANAPPSASLGPGSDMRTLCKDIPPFEKKPSSSSGTAQSLEKDAVGNGLIKFDEVVNFETNPPVTSILGNDDSSENFQQQLTEDHPSGITNSLKIIPTAKSQITNSPCSPTVFGHSSACCSQELQRLTKLRTSLETERQDFDQKLLEINKRTKSLLEQEASLLDREHHFETKERQLHEKLVNLELRQRYLSEKEIVLEGKILQLGEASRKVKFKQEDVFQQQQSLKILDDTLKRQQSDIDEKMLEISERTNEVRTKEKYLKALECSLEEREHYLESKVEQVLEHEQASTHGQSGMTLQARKSHNKSQELDLKKRELEVQEENFESLRRNTQNCIAEVEEENTILDHQEREEKLHNKVEIIYNSVMTPPTGDNFDPVAFESGISREKESKHGDNFFNSTPLKEALKIREVIPLETSGLLADIQETNISTFEANNRFPKEKFYFSDQKKSLAHKEGELNAIELKLKNTMQEQEETKERFDKRSHNFNNLQEIAVQRNEHLPRGLHEVDHRLDELESSQNSFACQKEEVPIHEQKMKVRLMDLADQEKKVQKAELSLSEANRDLEACIQVINYNPAIMQNKLEKNEDLSRYTNSKLSTLVTQFTTLEPKHTQQKMDGEVLEMLYFTQSDLMNTASSNKPDASLFHLPPANSEMNILLASSCSQEATRLSNSTDPSFCVKKELFTTPEYSFTTKQYSLASSISASCDSHSSMRHMTTGGIASACPPMQNVSLTSLVEPNATQQILNLSFNSESESAQQQTEPQPTTCSELCTVSISKTIMAPDQLSTPEGEFDS</sequence>
<dbReference type="AlphaFoldDB" id="A0A448XBG5"/>
<comment type="caution">
    <text evidence="3">The sequence shown here is derived from an EMBL/GenBank/DDBJ whole genome shotgun (WGS) entry which is preliminary data.</text>
</comment>
<feature type="region of interest" description="Disordered" evidence="2">
    <location>
        <begin position="314"/>
        <end position="337"/>
    </location>
</feature>
<name>A0A448XBG5_9PLAT</name>
<keyword evidence="1" id="KW-0175">Coiled coil</keyword>
<accession>A0A448XBG5</accession>
<keyword evidence="4" id="KW-1185">Reference proteome</keyword>
<dbReference type="EMBL" id="CAAALY010244978">
    <property type="protein sequence ID" value="VEL32982.1"/>
    <property type="molecule type" value="Genomic_DNA"/>
</dbReference>
<evidence type="ECO:0000256" key="2">
    <source>
        <dbReference type="SAM" id="MobiDB-lite"/>
    </source>
</evidence>